<keyword evidence="2" id="KW-1185">Reference proteome</keyword>
<dbReference type="Proteomes" id="UP000280197">
    <property type="component" value="Chromosome"/>
</dbReference>
<organism evidence="1 2">
    <name type="scientific">Streptomyces aquilus</name>
    <dbReference type="NCBI Taxonomy" id="2548456"/>
    <lineage>
        <taxon>Bacteria</taxon>
        <taxon>Bacillati</taxon>
        <taxon>Actinomycetota</taxon>
        <taxon>Actinomycetes</taxon>
        <taxon>Kitasatosporales</taxon>
        <taxon>Streptomycetaceae</taxon>
        <taxon>Streptomyces</taxon>
    </lineage>
</organism>
<proteinExistence type="predicted"/>
<evidence type="ECO:0000313" key="2">
    <source>
        <dbReference type="Proteomes" id="UP000280197"/>
    </source>
</evidence>
<dbReference type="KEGG" id="saqu:EJC51_27695"/>
<evidence type="ECO:0000313" key="1">
    <source>
        <dbReference type="EMBL" id="AZP19514.1"/>
    </source>
</evidence>
<name>A0A3Q9C1D4_9ACTN</name>
<reference evidence="1 2" key="1">
    <citation type="submission" date="2018-12" db="EMBL/GenBank/DDBJ databases">
        <authorList>
            <person name="Li K."/>
        </authorList>
    </citation>
    <scope>NUCLEOTIDE SEQUENCE [LARGE SCALE GENOMIC DNA]</scope>
    <source>
        <strain evidence="2">CR22</strain>
    </source>
</reference>
<protein>
    <submittedName>
        <fullName evidence="1">Uncharacterized protein</fullName>
    </submittedName>
</protein>
<dbReference type="AlphaFoldDB" id="A0A3Q9C1D4"/>
<accession>A0A3Q9C1D4</accession>
<gene>
    <name evidence="1" type="ORF">EJC51_27695</name>
</gene>
<sequence>MGLGGAGRGWVSLARAGGVPLRPPVPSRRCDCPQLRRDAGGVAWVGVVPAARLPAVAQGCGWRCLGGRRPGGATARSYAGMRVALLGWASSQRHDCPQLRRGAGGVVWVGVVPAVRLPAATQGCGWRCLGGRRPSGTTARSCAGVRVALFGWASSRRCDCPQLRRDAGGVAWVGVVPAARLPAATQGCGWRCLGGRRPGGATARSYAGMRVALLGWASSQRHDCPQLRRDAGGVVWVGVVPAVRLSVARA</sequence>
<dbReference type="EMBL" id="CP034463">
    <property type="protein sequence ID" value="AZP19514.1"/>
    <property type="molecule type" value="Genomic_DNA"/>
</dbReference>